<dbReference type="Proteomes" id="UP000322918">
    <property type="component" value="Unassembled WGS sequence"/>
</dbReference>
<dbReference type="CDD" id="cd00093">
    <property type="entry name" value="HTH_XRE"/>
    <property type="match status" value="1"/>
</dbReference>
<feature type="domain" description="HTH cro/C1-type" evidence="1">
    <location>
        <begin position="16"/>
        <end position="70"/>
    </location>
</feature>
<protein>
    <submittedName>
        <fullName evidence="2">Helix-turn-helix transcriptional regulator</fullName>
    </submittedName>
</protein>
<dbReference type="SMART" id="SM00530">
    <property type="entry name" value="HTH_XRE"/>
    <property type="match status" value="1"/>
</dbReference>
<dbReference type="InterPro" id="IPR010982">
    <property type="entry name" value="Lambda_DNA-bd_dom_sf"/>
</dbReference>
<dbReference type="Pfam" id="PF01381">
    <property type="entry name" value="HTH_3"/>
    <property type="match status" value="1"/>
</dbReference>
<dbReference type="PROSITE" id="PS50943">
    <property type="entry name" value="HTH_CROC1"/>
    <property type="match status" value="1"/>
</dbReference>
<sequence length="74" mass="8567">MPYQKEDIIKKIGSNIRSCRKDKQISIEKLALEAGLDYSQICRIERGIINTSVYQLYLISKTLDVPIITFFTEI</sequence>
<dbReference type="Gene3D" id="1.10.260.40">
    <property type="entry name" value="lambda repressor-like DNA-binding domains"/>
    <property type="match status" value="1"/>
</dbReference>
<evidence type="ECO:0000313" key="3">
    <source>
        <dbReference type="Proteomes" id="UP000322918"/>
    </source>
</evidence>
<gene>
    <name evidence="2" type="ORF">F1649_02425</name>
</gene>
<reference evidence="2 3" key="1">
    <citation type="submission" date="2019-09" db="EMBL/GenBank/DDBJ databases">
        <title>Pararcticibacter amylolyticus gen. nov., sp. nov., isolated from a rottenly hemp rope, and reclassification of Pedobacter tournemirensis as Pararcticibacter tournemirensis comb. nov.</title>
        <authorList>
            <person name="Cai Y."/>
        </authorList>
    </citation>
    <scope>NUCLEOTIDE SEQUENCE [LARGE SCALE GENOMIC DNA]</scope>
    <source>
        <strain evidence="2 3">TF5-37.2-LB10</strain>
    </source>
</reference>
<evidence type="ECO:0000313" key="2">
    <source>
        <dbReference type="EMBL" id="KAA8485874.1"/>
    </source>
</evidence>
<evidence type="ECO:0000259" key="1">
    <source>
        <dbReference type="PROSITE" id="PS50943"/>
    </source>
</evidence>
<dbReference type="EMBL" id="VWNE01000003">
    <property type="protein sequence ID" value="KAA8485874.1"/>
    <property type="molecule type" value="Genomic_DNA"/>
</dbReference>
<dbReference type="OrthoDB" id="680346at2"/>
<dbReference type="GO" id="GO:0003677">
    <property type="term" value="F:DNA binding"/>
    <property type="evidence" value="ECO:0007669"/>
    <property type="project" value="InterPro"/>
</dbReference>
<accession>A0A5M9HKC1</accession>
<name>A0A5M9HKC1_9SPHI</name>
<dbReference type="RefSeq" id="WP_141816752.1">
    <property type="nucleotide sequence ID" value="NZ_VFPL01000002.1"/>
</dbReference>
<dbReference type="AlphaFoldDB" id="A0A5M9HKC1"/>
<keyword evidence="3" id="KW-1185">Reference proteome</keyword>
<dbReference type="InterPro" id="IPR001387">
    <property type="entry name" value="Cro/C1-type_HTH"/>
</dbReference>
<proteinExistence type="predicted"/>
<comment type="caution">
    <text evidence="2">The sequence shown here is derived from an EMBL/GenBank/DDBJ whole genome shotgun (WGS) entry which is preliminary data.</text>
</comment>
<dbReference type="SUPFAM" id="SSF47413">
    <property type="entry name" value="lambda repressor-like DNA-binding domains"/>
    <property type="match status" value="1"/>
</dbReference>
<organism evidence="2 3">
    <name type="scientific">Arcticibacter tournemirensis</name>
    <dbReference type="NCBI Taxonomy" id="699437"/>
    <lineage>
        <taxon>Bacteria</taxon>
        <taxon>Pseudomonadati</taxon>
        <taxon>Bacteroidota</taxon>
        <taxon>Sphingobacteriia</taxon>
        <taxon>Sphingobacteriales</taxon>
        <taxon>Sphingobacteriaceae</taxon>
        <taxon>Arcticibacter</taxon>
    </lineage>
</organism>